<dbReference type="Proteomes" id="UP000826656">
    <property type="component" value="Unassembled WGS sequence"/>
</dbReference>
<evidence type="ECO:0000313" key="3">
    <source>
        <dbReference type="EMBL" id="KAH0743159.1"/>
    </source>
</evidence>
<dbReference type="InterPro" id="IPR052694">
    <property type="entry name" value="Mt_uS3-like"/>
</dbReference>
<protein>
    <recommendedName>
        <fullName evidence="2">DUF8018 domain-containing protein</fullName>
    </recommendedName>
</protein>
<dbReference type="PANTHER" id="PTHR35289:SF1">
    <property type="entry name" value="ATP SYNTHASE 9 MITOCHONDRIAL-RELATED"/>
    <property type="match status" value="1"/>
</dbReference>
<dbReference type="Pfam" id="PF26057">
    <property type="entry name" value="DUF8018"/>
    <property type="match status" value="1"/>
</dbReference>
<name>A0ABQ7U964_SOLTU</name>
<evidence type="ECO:0000259" key="2">
    <source>
        <dbReference type="Pfam" id="PF26057"/>
    </source>
</evidence>
<reference evidence="3 4" key="1">
    <citation type="journal article" date="2021" name="bioRxiv">
        <title>Chromosome-scale and haplotype-resolved genome assembly of a tetraploid potato cultivar.</title>
        <authorList>
            <person name="Sun H."/>
            <person name="Jiao W.-B."/>
            <person name="Krause K."/>
            <person name="Campoy J.A."/>
            <person name="Goel M."/>
            <person name="Folz-Donahue K."/>
            <person name="Kukat C."/>
            <person name="Huettel B."/>
            <person name="Schneeberger K."/>
        </authorList>
    </citation>
    <scope>NUCLEOTIDE SEQUENCE [LARGE SCALE GENOMIC DNA]</scope>
    <source>
        <strain evidence="3">SolTubOtavaFocal</strain>
        <tissue evidence="3">Leaves</tissue>
    </source>
</reference>
<accession>A0ABQ7U964</accession>
<dbReference type="InterPro" id="IPR058331">
    <property type="entry name" value="DUF8018"/>
</dbReference>
<evidence type="ECO:0000256" key="1">
    <source>
        <dbReference type="SAM" id="MobiDB-lite"/>
    </source>
</evidence>
<proteinExistence type="predicted"/>
<comment type="caution">
    <text evidence="3">The sequence shown here is derived from an EMBL/GenBank/DDBJ whole genome shotgun (WGS) entry which is preliminary data.</text>
</comment>
<sequence>MGEGWDISTTPRWLLCPYPNSSGDNEGHQKRPIKKCKDKGNGIASGKRPVPEKAIYHSRMAYPRKKSQPGQSPACLQKTANYFLPGSGARALENPRTATGEHSLDKLHTFLSDLGFTRSKNPSNQGRGKRAIYSPASPEPSIHSTEARG</sequence>
<feature type="domain" description="DUF8018" evidence="2">
    <location>
        <begin position="86"/>
        <end position="117"/>
    </location>
</feature>
<organism evidence="3 4">
    <name type="scientific">Solanum tuberosum</name>
    <name type="common">Potato</name>
    <dbReference type="NCBI Taxonomy" id="4113"/>
    <lineage>
        <taxon>Eukaryota</taxon>
        <taxon>Viridiplantae</taxon>
        <taxon>Streptophyta</taxon>
        <taxon>Embryophyta</taxon>
        <taxon>Tracheophyta</taxon>
        <taxon>Spermatophyta</taxon>
        <taxon>Magnoliopsida</taxon>
        <taxon>eudicotyledons</taxon>
        <taxon>Gunneridae</taxon>
        <taxon>Pentapetalae</taxon>
        <taxon>asterids</taxon>
        <taxon>lamiids</taxon>
        <taxon>Solanales</taxon>
        <taxon>Solanaceae</taxon>
        <taxon>Solanoideae</taxon>
        <taxon>Solaneae</taxon>
        <taxon>Solanum</taxon>
    </lineage>
</organism>
<feature type="region of interest" description="Disordered" evidence="1">
    <location>
        <begin position="115"/>
        <end position="149"/>
    </location>
</feature>
<dbReference type="EMBL" id="JAIVGD010000023">
    <property type="protein sequence ID" value="KAH0743159.1"/>
    <property type="molecule type" value="Genomic_DNA"/>
</dbReference>
<gene>
    <name evidence="3" type="ORF">KY290_031152</name>
</gene>
<dbReference type="PANTHER" id="PTHR35289">
    <property type="entry name" value="TRANSMEMBRANE PROTEIN"/>
    <property type="match status" value="1"/>
</dbReference>
<keyword evidence="4" id="KW-1185">Reference proteome</keyword>
<evidence type="ECO:0000313" key="4">
    <source>
        <dbReference type="Proteomes" id="UP000826656"/>
    </source>
</evidence>
<feature type="region of interest" description="Disordered" evidence="1">
    <location>
        <begin position="18"/>
        <end position="51"/>
    </location>
</feature>